<dbReference type="FunFam" id="3.40.50.1820:FF:000051">
    <property type="entry name" value="(S)-hydroxynitrile lyase"/>
    <property type="match status" value="1"/>
</dbReference>
<keyword evidence="3" id="KW-1185">Reference proteome</keyword>
<proteinExistence type="predicted"/>
<reference evidence="2" key="1">
    <citation type="submission" date="2024-10" db="EMBL/GenBank/DDBJ databases">
        <authorList>
            <person name="Ryan C."/>
        </authorList>
    </citation>
    <scope>NUCLEOTIDE SEQUENCE [LARGE SCALE GENOMIC DNA]</scope>
</reference>
<evidence type="ECO:0000313" key="2">
    <source>
        <dbReference type="EMBL" id="CAL4893193.1"/>
    </source>
</evidence>
<name>A0ABC8VLA4_9POAL</name>
<dbReference type="EMBL" id="OZ075120">
    <property type="protein sequence ID" value="CAL4893193.1"/>
    <property type="molecule type" value="Genomic_DNA"/>
</dbReference>
<organism evidence="2 3">
    <name type="scientific">Urochloa decumbens</name>
    <dbReference type="NCBI Taxonomy" id="240449"/>
    <lineage>
        <taxon>Eukaryota</taxon>
        <taxon>Viridiplantae</taxon>
        <taxon>Streptophyta</taxon>
        <taxon>Embryophyta</taxon>
        <taxon>Tracheophyta</taxon>
        <taxon>Spermatophyta</taxon>
        <taxon>Magnoliopsida</taxon>
        <taxon>Liliopsida</taxon>
        <taxon>Poales</taxon>
        <taxon>Poaceae</taxon>
        <taxon>PACMAD clade</taxon>
        <taxon>Panicoideae</taxon>
        <taxon>Panicodae</taxon>
        <taxon>Paniceae</taxon>
        <taxon>Melinidinae</taxon>
        <taxon>Urochloa</taxon>
    </lineage>
</organism>
<dbReference type="Proteomes" id="UP001497457">
    <property type="component" value="Chromosome 10rd"/>
</dbReference>
<dbReference type="GO" id="GO:0003824">
    <property type="term" value="F:catalytic activity"/>
    <property type="evidence" value="ECO:0007669"/>
    <property type="project" value="UniProtKB-ARBA"/>
</dbReference>
<evidence type="ECO:0000259" key="1">
    <source>
        <dbReference type="Pfam" id="PF12697"/>
    </source>
</evidence>
<feature type="domain" description="AB hydrolase-1" evidence="1">
    <location>
        <begin position="49"/>
        <end position="298"/>
    </location>
</feature>
<accession>A0ABC8VLA4</accession>
<protein>
    <recommendedName>
        <fullName evidence="1">AB hydrolase-1 domain-containing protein</fullName>
    </recommendedName>
</protein>
<evidence type="ECO:0000313" key="3">
    <source>
        <dbReference type="Proteomes" id="UP001497457"/>
    </source>
</evidence>
<dbReference type="PANTHER" id="PTHR10992">
    <property type="entry name" value="METHYLESTERASE FAMILY MEMBER"/>
    <property type="match status" value="1"/>
</dbReference>
<sequence>MFSKFILRNSIVAAEARRQQRPLTLASQDPARTPMAASEAQQERRRHHFVMVHGMCHGAWCWYKAATALRRAGHRATALDMAGCGAHPARLADVRIFEEYSRPLLDAMAALPSGERVVLVAHSHGGYSVALAAERFPDRVAAAVFVAASMPAVGRPMAATSDELLAYAGPDFFLDSKELQQENPEIKGKPFIFGPNFMAQRIYQLSPLEDLTLGLMLIKPANAFTTGNPDEVVMRDAKLLTEERYGSARRVFVVVQDDQAIPAEFQHRMVAQSPGIQVEEIAGADHMAMLSQPEKLVELLTRIANN</sequence>
<dbReference type="AlphaFoldDB" id="A0ABC8VLA4"/>
<dbReference type="InterPro" id="IPR029058">
    <property type="entry name" value="AB_hydrolase_fold"/>
</dbReference>
<dbReference type="InterPro" id="IPR000073">
    <property type="entry name" value="AB_hydrolase_1"/>
</dbReference>
<dbReference type="Gene3D" id="3.40.50.1820">
    <property type="entry name" value="alpha/beta hydrolase"/>
    <property type="match status" value="1"/>
</dbReference>
<gene>
    <name evidence="2" type="ORF">URODEC1_LOCUS4639</name>
</gene>
<dbReference type="SUPFAM" id="SSF53474">
    <property type="entry name" value="alpha/beta-Hydrolases"/>
    <property type="match status" value="1"/>
</dbReference>
<dbReference type="InterPro" id="IPR045889">
    <property type="entry name" value="MES/HNL"/>
</dbReference>
<dbReference type="Pfam" id="PF12697">
    <property type="entry name" value="Abhydrolase_6"/>
    <property type="match status" value="1"/>
</dbReference>
<dbReference type="PANTHER" id="PTHR10992:SF938">
    <property type="entry name" value="OS05G0370700 PROTEIN"/>
    <property type="match status" value="1"/>
</dbReference>